<reference evidence="2" key="1">
    <citation type="submission" date="2020-12" db="EMBL/GenBank/DDBJ databases">
        <authorList>
            <person name="Iha C."/>
        </authorList>
    </citation>
    <scope>NUCLEOTIDE SEQUENCE</scope>
</reference>
<sequence length="791" mass="82731">MAAPNADPAIPTPDSNARQPAAGRALGGAGAPQGLRGSSESAGNVVDLNLGRSIDDPGDIQSGATHTGGKSLLASLLRKRPLGMGGAGAGGQGLESQKKVRLFGEPKLAHLPAGFASGEPWEVSPNAVHKGLNGLDGLNQADRNTEEWRNRTAARGVDNLGLSLEFGESGRNNGGGLAEGLGGGRDMQVDLQPEALLRLTVLAERMQHVVRTLGKLDSTGSLLLDHQDGLNRLDRLLREHEARLAKLAAGAGEQSAEGGWEAGEGRGEEYDLHPLEAGGVPCGAVYCTLRVVDESEGEWQWYPPPRLGLEGDLTEAVDPEGMQLVVLDDAVHQVVPVDSPADQDPARAVAGARVGKAKEVGQQMMGGGQLKGDIQSLQDELCPALPIDWAGSHSAAPGVEEGPAGTLPSRATPARVTTTPQGSRAVVTDSAHLDTASGRNAALGDEQGGPPASPGVVVDAEECTLHRLNSGRAGSIADSVLDMALKAVDRWKDSSWPHISDREANDGQGSFPREASEPVCGSEGRAGSDADANGDVGYQCWGRQASRLSRVHLADCGNKHEGSISAQSGIGRHGPMPAHCSYVTNGQHTADLAQAAIPPEYAYCTTSSGPDGSVESRWPAHDSGSCCSQDEPRRSSVRFAAFENPLYVELTAGEAYQTIVDDDDDDSRWTGYPECGPVTPRVDPEDDSPIWYPVDNPLFTDLDMDDEGDNELENVDCKSNVHDRPIGSAIRAVSIHTVVAALGHARIEVGDGALGASSPRGAGMGVSMPDSLSSMDRWRGGCAHGRIVERP</sequence>
<name>A0A8S1J230_9CHLO</name>
<keyword evidence="3" id="KW-1185">Reference proteome</keyword>
<dbReference type="AlphaFoldDB" id="A0A8S1J230"/>
<feature type="region of interest" description="Disordered" evidence="1">
    <location>
        <begin position="393"/>
        <end position="427"/>
    </location>
</feature>
<feature type="compositionally biased region" description="Basic and acidic residues" evidence="1">
    <location>
        <begin position="496"/>
        <end position="505"/>
    </location>
</feature>
<evidence type="ECO:0000313" key="2">
    <source>
        <dbReference type="EMBL" id="CAD7701603.1"/>
    </source>
</evidence>
<feature type="region of interest" description="Disordered" evidence="1">
    <location>
        <begin position="496"/>
        <end position="533"/>
    </location>
</feature>
<proteinExistence type="predicted"/>
<evidence type="ECO:0000313" key="3">
    <source>
        <dbReference type="Proteomes" id="UP000708148"/>
    </source>
</evidence>
<feature type="region of interest" description="Disordered" evidence="1">
    <location>
        <begin position="1"/>
        <end position="43"/>
    </location>
</feature>
<comment type="caution">
    <text evidence="2">The sequence shown here is derived from an EMBL/GenBank/DDBJ whole genome shotgun (WGS) entry which is preliminary data.</text>
</comment>
<dbReference type="Proteomes" id="UP000708148">
    <property type="component" value="Unassembled WGS sequence"/>
</dbReference>
<organism evidence="2 3">
    <name type="scientific">Ostreobium quekettii</name>
    <dbReference type="NCBI Taxonomy" id="121088"/>
    <lineage>
        <taxon>Eukaryota</taxon>
        <taxon>Viridiplantae</taxon>
        <taxon>Chlorophyta</taxon>
        <taxon>core chlorophytes</taxon>
        <taxon>Ulvophyceae</taxon>
        <taxon>TCBD clade</taxon>
        <taxon>Bryopsidales</taxon>
        <taxon>Ostreobineae</taxon>
        <taxon>Ostreobiaceae</taxon>
        <taxon>Ostreobium</taxon>
    </lineage>
</organism>
<gene>
    <name evidence="2" type="ORF">OSTQU699_LOCUS6960</name>
</gene>
<evidence type="ECO:0000256" key="1">
    <source>
        <dbReference type="SAM" id="MobiDB-lite"/>
    </source>
</evidence>
<accession>A0A8S1J230</accession>
<dbReference type="EMBL" id="CAJHUC010001583">
    <property type="protein sequence ID" value="CAD7701603.1"/>
    <property type="molecule type" value="Genomic_DNA"/>
</dbReference>
<protein>
    <submittedName>
        <fullName evidence="2">Uncharacterized protein</fullName>
    </submittedName>
</protein>